<dbReference type="InterPro" id="IPR012341">
    <property type="entry name" value="6hp_glycosidase-like_sf"/>
</dbReference>
<dbReference type="Gene3D" id="1.50.10.10">
    <property type="match status" value="1"/>
</dbReference>
<evidence type="ECO:0008006" key="3">
    <source>
        <dbReference type="Google" id="ProtNLM"/>
    </source>
</evidence>
<accession>A0A4Y7R8F3</accession>
<name>A0A4Y7R8F3_9FIRM</name>
<evidence type="ECO:0000313" key="2">
    <source>
        <dbReference type="Proteomes" id="UP000298324"/>
    </source>
</evidence>
<proteinExistence type="predicted"/>
<dbReference type="Proteomes" id="UP000298324">
    <property type="component" value="Unassembled WGS sequence"/>
</dbReference>
<dbReference type="RefSeq" id="WP_190259274.1">
    <property type="nucleotide sequence ID" value="NZ_QFGA01000003.1"/>
</dbReference>
<protein>
    <recommendedName>
        <fullName evidence="3">Glycosyl hydrolase family 76</fullName>
    </recommendedName>
</protein>
<dbReference type="GO" id="GO:0005975">
    <property type="term" value="P:carbohydrate metabolic process"/>
    <property type="evidence" value="ECO:0007669"/>
    <property type="project" value="InterPro"/>
</dbReference>
<gene>
    <name evidence="1" type="ORF">Psch_03762</name>
</gene>
<sequence length="344" mass="39135">MSYSNMSEIIRALKNNMASQVAWLKSCQILSPGSSADGAIGRYPDQGWVMPYFANFAAMALLEDVNAHLLVERYLNWYLANLEDDGTIKDYHYDENLNAKKASPDSEDAYAGSYLSLVAAYHERTRKTNWVRKNLPALKKVANCIVNLTDRDGLTFALAKYRVKYLMDNCEVYRGLADFAGLLDYLGDQEASVFNARAKAVATGIEKSLWDARRTCYYPSKTSWWLRPGVNLKKFYPDATCQLFPALYGLIEPGSERAANLYELFNSNHPEWLTIKPPDYPWAILGYCASLHGDYKRAYEKLRYVREEYIATKSGNWFCAEAAFFVLTCARLLQRSGEWLFAGS</sequence>
<dbReference type="InterPro" id="IPR008928">
    <property type="entry name" value="6-hairpin_glycosidase_sf"/>
</dbReference>
<dbReference type="EMBL" id="QFGA01000003">
    <property type="protein sequence ID" value="TEB04999.1"/>
    <property type="molecule type" value="Genomic_DNA"/>
</dbReference>
<comment type="caution">
    <text evidence="1">The sequence shown here is derived from an EMBL/GenBank/DDBJ whole genome shotgun (WGS) entry which is preliminary data.</text>
</comment>
<organism evidence="1 2">
    <name type="scientific">Pelotomaculum schinkii</name>
    <dbReference type="NCBI Taxonomy" id="78350"/>
    <lineage>
        <taxon>Bacteria</taxon>
        <taxon>Bacillati</taxon>
        <taxon>Bacillota</taxon>
        <taxon>Clostridia</taxon>
        <taxon>Eubacteriales</taxon>
        <taxon>Desulfotomaculaceae</taxon>
        <taxon>Pelotomaculum</taxon>
    </lineage>
</organism>
<reference evidence="1 2" key="1">
    <citation type="journal article" date="2018" name="Environ. Microbiol.">
        <title>Novel energy conservation strategies and behaviour of Pelotomaculum schinkii driving syntrophic propionate catabolism.</title>
        <authorList>
            <person name="Hidalgo-Ahumada C.A.P."/>
            <person name="Nobu M.K."/>
            <person name="Narihiro T."/>
            <person name="Tamaki H."/>
            <person name="Liu W.T."/>
            <person name="Kamagata Y."/>
            <person name="Stams A.J.M."/>
            <person name="Imachi H."/>
            <person name="Sousa D.Z."/>
        </authorList>
    </citation>
    <scope>NUCLEOTIDE SEQUENCE [LARGE SCALE GENOMIC DNA]</scope>
    <source>
        <strain evidence="1 2">HH</strain>
    </source>
</reference>
<evidence type="ECO:0000313" key="1">
    <source>
        <dbReference type="EMBL" id="TEB04999.1"/>
    </source>
</evidence>
<dbReference type="AlphaFoldDB" id="A0A4Y7R8F3"/>
<keyword evidence="2" id="KW-1185">Reference proteome</keyword>
<dbReference type="SUPFAM" id="SSF48208">
    <property type="entry name" value="Six-hairpin glycosidases"/>
    <property type="match status" value="1"/>
</dbReference>